<dbReference type="AlphaFoldDB" id="A0A4D7B2D0"/>
<sequence length="133" mass="14606">MSGLAALFRHGRPWAGHPRMTFTAEDVDGRDKHGHDAWKTGAGDGSSMVPLWNHRGAAVGVATLFRHGRPWVGHPRMAFTTEDVDGRDKHGHDAARAINGQIFWRCKTDRLSCLMAVLAWPPEETRDGGTAQA</sequence>
<evidence type="ECO:0000313" key="1">
    <source>
        <dbReference type="EMBL" id="QCI67724.1"/>
    </source>
</evidence>
<reference evidence="1 2" key="1">
    <citation type="submission" date="2019-04" db="EMBL/GenBank/DDBJ databases">
        <title>Phreatobacter aquaticus sp. nov.</title>
        <authorList>
            <person name="Choi A."/>
        </authorList>
    </citation>
    <scope>NUCLEOTIDE SEQUENCE [LARGE SCALE GENOMIC DNA]</scope>
    <source>
        <strain evidence="1 2">KCTC 52518</strain>
    </source>
</reference>
<name>A0A4D7B2D0_9HYPH</name>
<organism evidence="1 2">
    <name type="scientific">Phreatobacter stygius</name>
    <dbReference type="NCBI Taxonomy" id="1940610"/>
    <lineage>
        <taxon>Bacteria</taxon>
        <taxon>Pseudomonadati</taxon>
        <taxon>Pseudomonadota</taxon>
        <taxon>Alphaproteobacteria</taxon>
        <taxon>Hyphomicrobiales</taxon>
        <taxon>Phreatobacteraceae</taxon>
        <taxon>Phreatobacter</taxon>
    </lineage>
</organism>
<dbReference type="EMBL" id="CP039690">
    <property type="protein sequence ID" value="QCI67724.1"/>
    <property type="molecule type" value="Genomic_DNA"/>
</dbReference>
<protein>
    <submittedName>
        <fullName evidence="1">Uncharacterized protein</fullName>
    </submittedName>
</protein>
<dbReference type="Proteomes" id="UP000298781">
    <property type="component" value="Chromosome"/>
</dbReference>
<accession>A0A4D7B2D0</accession>
<keyword evidence="2" id="KW-1185">Reference proteome</keyword>
<dbReference type="RefSeq" id="WP_136963152.1">
    <property type="nucleotide sequence ID" value="NZ_CP039690.1"/>
</dbReference>
<proteinExistence type="predicted"/>
<dbReference type="OrthoDB" id="8255162at2"/>
<dbReference type="KEGG" id="pstg:E8M01_27980"/>
<gene>
    <name evidence="1" type="ORF">E8M01_27980</name>
</gene>
<evidence type="ECO:0000313" key="2">
    <source>
        <dbReference type="Proteomes" id="UP000298781"/>
    </source>
</evidence>